<comment type="caution">
    <text evidence="1">The sequence shown here is derived from an EMBL/GenBank/DDBJ whole genome shotgun (WGS) entry which is preliminary data.</text>
</comment>
<name>A0AAV1PSZ0_SCOSC</name>
<dbReference type="InterPro" id="IPR036397">
    <property type="entry name" value="RNaseH_sf"/>
</dbReference>
<accession>A0AAV1PSZ0</accession>
<dbReference type="EMBL" id="CAWUFR010000258">
    <property type="protein sequence ID" value="CAK6974445.1"/>
    <property type="molecule type" value="Genomic_DNA"/>
</dbReference>
<dbReference type="AlphaFoldDB" id="A0AAV1PSZ0"/>
<organism evidence="1 2">
    <name type="scientific">Scomber scombrus</name>
    <name type="common">Atlantic mackerel</name>
    <name type="synonym">Scomber vernalis</name>
    <dbReference type="NCBI Taxonomy" id="13677"/>
    <lineage>
        <taxon>Eukaryota</taxon>
        <taxon>Metazoa</taxon>
        <taxon>Chordata</taxon>
        <taxon>Craniata</taxon>
        <taxon>Vertebrata</taxon>
        <taxon>Euteleostomi</taxon>
        <taxon>Actinopterygii</taxon>
        <taxon>Neopterygii</taxon>
        <taxon>Teleostei</taxon>
        <taxon>Neoteleostei</taxon>
        <taxon>Acanthomorphata</taxon>
        <taxon>Pelagiaria</taxon>
        <taxon>Scombriformes</taxon>
        <taxon>Scombridae</taxon>
        <taxon>Scomber</taxon>
    </lineage>
</organism>
<evidence type="ECO:0000313" key="2">
    <source>
        <dbReference type="Proteomes" id="UP001314229"/>
    </source>
</evidence>
<dbReference type="Proteomes" id="UP001314229">
    <property type="component" value="Unassembled WGS sequence"/>
</dbReference>
<keyword evidence="2" id="KW-1185">Reference proteome</keyword>
<evidence type="ECO:0000313" key="1">
    <source>
        <dbReference type="EMBL" id="CAK6974445.1"/>
    </source>
</evidence>
<sequence>MDVKVHDRYPEGTTSSKQRTLNKMVGDHPERWDDFLPPTMFALRTNKQLTTQYSPYYLMFGREERYPSEVPKEYEIMYLKERRFLFVDPFGATEQQLQQCKTVTRLSAPPVGCGTTLYVCTIRQRMLTICVKPAIKTF</sequence>
<dbReference type="GO" id="GO:0003676">
    <property type="term" value="F:nucleic acid binding"/>
    <property type="evidence" value="ECO:0007669"/>
    <property type="project" value="InterPro"/>
</dbReference>
<dbReference type="Gene3D" id="3.30.420.10">
    <property type="entry name" value="Ribonuclease H-like superfamily/Ribonuclease H"/>
    <property type="match status" value="1"/>
</dbReference>
<proteinExistence type="predicted"/>
<reference evidence="1 2" key="1">
    <citation type="submission" date="2024-01" db="EMBL/GenBank/DDBJ databases">
        <authorList>
            <person name="Alioto T."/>
            <person name="Alioto T."/>
            <person name="Gomez Garrido J."/>
        </authorList>
    </citation>
    <scope>NUCLEOTIDE SEQUENCE [LARGE SCALE GENOMIC DNA]</scope>
</reference>
<gene>
    <name evidence="1" type="ORF">FSCOSCO3_A027523</name>
</gene>
<protein>
    <submittedName>
        <fullName evidence="1">Uncharacterized protein</fullName>
    </submittedName>
</protein>